<dbReference type="RefSeq" id="WP_347706275.1">
    <property type="nucleotide sequence ID" value="NZ_JBDPZD010000007.1"/>
</dbReference>
<protein>
    <submittedName>
        <fullName evidence="4">PAS domain-containing protein</fullName>
    </submittedName>
</protein>
<evidence type="ECO:0000256" key="1">
    <source>
        <dbReference type="SAM" id="MobiDB-lite"/>
    </source>
</evidence>
<proteinExistence type="predicted"/>
<dbReference type="InterPro" id="IPR013656">
    <property type="entry name" value="PAS_4"/>
</dbReference>
<dbReference type="InterPro" id="IPR035965">
    <property type="entry name" value="PAS-like_dom_sf"/>
</dbReference>
<dbReference type="PANTHER" id="PTHR44757">
    <property type="entry name" value="DIGUANYLATE CYCLASE DGCP"/>
    <property type="match status" value="1"/>
</dbReference>
<keyword evidence="5" id="KW-1185">Reference proteome</keyword>
<dbReference type="InterPro" id="IPR000700">
    <property type="entry name" value="PAS-assoc_C"/>
</dbReference>
<evidence type="ECO:0000313" key="4">
    <source>
        <dbReference type="EMBL" id="MEO3693460.1"/>
    </source>
</evidence>
<organism evidence="4 5">
    <name type="scientific">Roseateles paludis</name>
    <dbReference type="NCBI Taxonomy" id="3145238"/>
    <lineage>
        <taxon>Bacteria</taxon>
        <taxon>Pseudomonadati</taxon>
        <taxon>Pseudomonadota</taxon>
        <taxon>Betaproteobacteria</taxon>
        <taxon>Burkholderiales</taxon>
        <taxon>Sphaerotilaceae</taxon>
        <taxon>Roseateles</taxon>
    </lineage>
</organism>
<feature type="compositionally biased region" description="Low complexity" evidence="1">
    <location>
        <begin position="256"/>
        <end position="265"/>
    </location>
</feature>
<dbReference type="NCBIfam" id="TIGR00229">
    <property type="entry name" value="sensory_box"/>
    <property type="match status" value="2"/>
</dbReference>
<sequence>MQAHLLELISDPVLTLRSDLSLLRVNPAARDWLGHDPGEGWVRLRQAAGSVLEDWLRACTHALEVGRAAPPAPALALGGGRHVLPTLLRDRPLWHLHFRPDIGSERHARAQAADAQAELAAWFDLCADPLLLADDGGLILRSNAAFQALCLGQPGSMHETSPAMQKLLGWTAAGFGGETLTEGPVVDPQGRTRWLRVRLRRLSAGARGRWLGVLEDHTAEHERDLAQQQLDALMDTAEAGLATFHPDAGWLRPPRRNGNGRPARGLQGSLQGISRDMVDPASLAEFERLQRALKKGEPVEARYQVSHPELGRRWLLTRVAPGQLSGGRRSTSVVTLDVTAQAQAESALQTRAANERAILDSVLVGIVSVGPQGIEWMNGSARRMFACELEDVAGQPMGVLAPDDRLHPFHRKDLADEEGQAEMFECQLQGRDGRGFWVIGNVVQTEGEDGLPRLTYALLDIDRRRQAEAQSRQAQATLTRIIEAAPLAISLYDADTLAIEKLNQAALDLAGRPEHELLGSQPEDLFGTEQGSLIRSDLQAALGSHAVTQREYRLGDGDHRRVWDARFLHLEGSDGTPEQLLLVASDVTEHRAAEEARLQAAIAQRELLVREVHHRIKNNLQGVAGLLQQIAARRPEVADVLREAVGQVQAIAQVYGLQVGAAGPLMLRRVWEAIIGSVQRMRGRPIQHSVEGNADLWTLPEAESIPIALSLNELLGNALRHSPTGDVVGRLICHDDHVEVEIINPARLPEGFKLQSVPSGVSGLGLVRALLPRRSAILSIEQAGDNVLCRLDLHPPCVGKALGDNASIHGGVR</sequence>
<feature type="domain" description="PAS" evidence="2">
    <location>
        <begin position="474"/>
        <end position="545"/>
    </location>
</feature>
<gene>
    <name evidence="4" type="ORF">ABDJ85_18455</name>
</gene>
<dbReference type="SUPFAM" id="SSF55785">
    <property type="entry name" value="PYP-like sensor domain (PAS domain)"/>
    <property type="match status" value="4"/>
</dbReference>
<dbReference type="Pfam" id="PF07568">
    <property type="entry name" value="HisKA_2"/>
    <property type="match status" value="1"/>
</dbReference>
<reference evidence="4 5" key="1">
    <citation type="submission" date="2024-05" db="EMBL/GenBank/DDBJ databases">
        <title>Roseateles sp. DJS-2-20 16S ribosomal RNA gene Genome sequencing and assembly.</title>
        <authorList>
            <person name="Woo H."/>
        </authorList>
    </citation>
    <scope>NUCLEOTIDE SEQUENCE [LARGE SCALE GENOMIC DNA]</scope>
    <source>
        <strain evidence="4 5">DJS-2-20</strain>
    </source>
</reference>
<evidence type="ECO:0000313" key="5">
    <source>
        <dbReference type="Proteomes" id="UP001495147"/>
    </source>
</evidence>
<dbReference type="Pfam" id="PF08448">
    <property type="entry name" value="PAS_4"/>
    <property type="match status" value="1"/>
</dbReference>
<dbReference type="PROSITE" id="PS50112">
    <property type="entry name" value="PAS"/>
    <property type="match status" value="1"/>
</dbReference>
<dbReference type="Pfam" id="PF13426">
    <property type="entry name" value="PAS_9"/>
    <property type="match status" value="1"/>
</dbReference>
<dbReference type="SMART" id="SM00091">
    <property type="entry name" value="PAS"/>
    <property type="match status" value="2"/>
</dbReference>
<dbReference type="PROSITE" id="PS50113">
    <property type="entry name" value="PAC"/>
    <property type="match status" value="1"/>
</dbReference>
<name>A0ABV0G6V2_9BURK</name>
<dbReference type="PANTHER" id="PTHR44757:SF2">
    <property type="entry name" value="BIOFILM ARCHITECTURE MAINTENANCE PROTEIN MBAA"/>
    <property type="match status" value="1"/>
</dbReference>
<accession>A0ABV0G6V2</accession>
<dbReference type="InterPro" id="IPR011495">
    <property type="entry name" value="Sig_transdc_His_kin_sub2_dim/P"/>
</dbReference>
<dbReference type="InterPro" id="IPR000014">
    <property type="entry name" value="PAS"/>
</dbReference>
<dbReference type="Gene3D" id="3.30.565.10">
    <property type="entry name" value="Histidine kinase-like ATPase, C-terminal domain"/>
    <property type="match status" value="1"/>
</dbReference>
<dbReference type="CDD" id="cd00130">
    <property type="entry name" value="PAS"/>
    <property type="match status" value="2"/>
</dbReference>
<dbReference type="Proteomes" id="UP001495147">
    <property type="component" value="Unassembled WGS sequence"/>
</dbReference>
<comment type="caution">
    <text evidence="4">The sequence shown here is derived from an EMBL/GenBank/DDBJ whole genome shotgun (WGS) entry which is preliminary data.</text>
</comment>
<dbReference type="InterPro" id="IPR052155">
    <property type="entry name" value="Biofilm_reg_signaling"/>
</dbReference>
<evidence type="ECO:0000259" key="2">
    <source>
        <dbReference type="PROSITE" id="PS50112"/>
    </source>
</evidence>
<dbReference type="EMBL" id="JBDPZD010000007">
    <property type="protein sequence ID" value="MEO3693460.1"/>
    <property type="molecule type" value="Genomic_DNA"/>
</dbReference>
<feature type="domain" description="PAC" evidence="3">
    <location>
        <begin position="422"/>
        <end position="473"/>
    </location>
</feature>
<feature type="region of interest" description="Disordered" evidence="1">
    <location>
        <begin position="245"/>
        <end position="268"/>
    </location>
</feature>
<dbReference type="Gene3D" id="3.30.450.20">
    <property type="entry name" value="PAS domain"/>
    <property type="match status" value="3"/>
</dbReference>
<evidence type="ECO:0000259" key="3">
    <source>
        <dbReference type="PROSITE" id="PS50113"/>
    </source>
</evidence>
<dbReference type="InterPro" id="IPR036890">
    <property type="entry name" value="HATPase_C_sf"/>
</dbReference>